<accession>A0A1E7Q6Q7</accession>
<feature type="compositionally biased region" description="Acidic residues" evidence="1">
    <location>
        <begin position="68"/>
        <end position="84"/>
    </location>
</feature>
<dbReference type="AlphaFoldDB" id="A0A1E7Q6Q7"/>
<dbReference type="EMBL" id="MKEK01000001">
    <property type="protein sequence ID" value="OEY69790.1"/>
    <property type="molecule type" value="Genomic_DNA"/>
</dbReference>
<reference evidence="3" key="1">
    <citation type="submission" date="2016-09" db="EMBL/GenBank/DDBJ databases">
        <authorList>
            <person name="Wan X."/>
            <person name="Hou S."/>
        </authorList>
    </citation>
    <scope>NUCLEOTIDE SEQUENCE [LARGE SCALE GENOMIC DNA]</scope>
    <source>
        <strain evidence="3">KH87</strain>
    </source>
</reference>
<keyword evidence="3" id="KW-1185">Reference proteome</keyword>
<dbReference type="STRING" id="1628148.BI198_09600"/>
<sequence length="104" mass="11577">MINVINILEHLASDAAFKYATPEQLQAFLQSEISDNRVIAALQHTNVDELERALQVRTGLICGIMPAEEPEEQPEQEPAEDTEQSPEKSALLQRVTQQPLQLVG</sequence>
<evidence type="ECO:0000313" key="2">
    <source>
        <dbReference type="EMBL" id="OEY69790.1"/>
    </source>
</evidence>
<dbReference type="RefSeq" id="WP_070049360.1">
    <property type="nucleotide sequence ID" value="NZ_CBCSDO010000004.1"/>
</dbReference>
<comment type="caution">
    <text evidence="2">The sequence shown here is derived from an EMBL/GenBank/DDBJ whole genome shotgun (WGS) entry which is preliminary data.</text>
</comment>
<evidence type="ECO:0000256" key="1">
    <source>
        <dbReference type="SAM" id="MobiDB-lite"/>
    </source>
</evidence>
<gene>
    <name evidence="2" type="ORF">BI198_09600</name>
</gene>
<proteinExistence type="predicted"/>
<dbReference type="Proteomes" id="UP000242258">
    <property type="component" value="Unassembled WGS sequence"/>
</dbReference>
<evidence type="ECO:0000313" key="3">
    <source>
        <dbReference type="Proteomes" id="UP000242258"/>
    </source>
</evidence>
<feature type="region of interest" description="Disordered" evidence="1">
    <location>
        <begin position="66"/>
        <end position="104"/>
    </location>
</feature>
<protein>
    <submittedName>
        <fullName evidence="2">Uncharacterized protein</fullName>
    </submittedName>
</protein>
<organism evidence="2 3">
    <name type="scientific">Rheinheimera salexigens</name>
    <dbReference type="NCBI Taxonomy" id="1628148"/>
    <lineage>
        <taxon>Bacteria</taxon>
        <taxon>Pseudomonadati</taxon>
        <taxon>Pseudomonadota</taxon>
        <taxon>Gammaproteobacteria</taxon>
        <taxon>Chromatiales</taxon>
        <taxon>Chromatiaceae</taxon>
        <taxon>Rheinheimera</taxon>
    </lineage>
</organism>
<name>A0A1E7Q6Q7_9GAMM</name>
<feature type="compositionally biased region" description="Polar residues" evidence="1">
    <location>
        <begin position="94"/>
        <end position="104"/>
    </location>
</feature>